<evidence type="ECO:0000313" key="6">
    <source>
        <dbReference type="Proteomes" id="UP001500212"/>
    </source>
</evidence>
<comment type="caution">
    <text evidence="5">The sequence shown here is derived from an EMBL/GenBank/DDBJ whole genome shotgun (WGS) entry which is preliminary data.</text>
</comment>
<gene>
    <name evidence="5" type="ORF">GCM10023195_04560</name>
</gene>
<name>A0ABP8TBY5_9ACTN</name>
<comment type="similarity">
    <text evidence="3">Belongs to the aldehyde dehydrogenase family.</text>
</comment>
<dbReference type="PANTHER" id="PTHR11699">
    <property type="entry name" value="ALDEHYDE DEHYDROGENASE-RELATED"/>
    <property type="match status" value="1"/>
</dbReference>
<evidence type="ECO:0000313" key="5">
    <source>
        <dbReference type="EMBL" id="GAA4601679.1"/>
    </source>
</evidence>
<sequence length="489" mass="51933">MPVAFQVRQALIGGKPVGTDDTIDVLDPSTGEVCARTVRGGPQEIDLAVASARDAFETVWRHASPADRATACRRIAAAIREHRAELAELETLDTGKPISQAYVDADAAARYFDFYAGCVEALFGDTLFSQPDVVAYTLLEPYGVCGHIIPWNYPMQVVARTIAPALAAGNTCVLKPAEDAPLTPMRIAELALEAGLPPGVFNVVPGYGEEAGAALIEHPGVDHLAFTGSREVGTLVMNAAAANIVPVTLELGGKSPHLVFPDFDQVSAIPLIVSSITEHAGQNCSAGSRLLVHEAVYDATITALTAAFGRMSIGPGRTDPDLGPLISAKQRERVLGYIEQGKKDGRLVTGGGPPDDPELAGGFFVRPTIFDEISPDSRTVREEIFGPVLCVLPFRDAAEAVELANRTSYGLSAGVWTRDVGLAHHLARELRVGQVFVNNYSAAGGVELPFGGYKRSGFGREKGFEALREYSQCKAVAIRVGPPSPHSVR</sequence>
<evidence type="ECO:0000259" key="4">
    <source>
        <dbReference type="Pfam" id="PF00171"/>
    </source>
</evidence>
<dbReference type="RefSeq" id="WP_345347299.1">
    <property type="nucleotide sequence ID" value="NZ_BAABHJ010000001.1"/>
</dbReference>
<proteinExistence type="inferred from homology"/>
<dbReference type="PROSITE" id="PS00687">
    <property type="entry name" value="ALDEHYDE_DEHYDR_GLU"/>
    <property type="match status" value="1"/>
</dbReference>
<dbReference type="InterPro" id="IPR016162">
    <property type="entry name" value="Ald_DH_N"/>
</dbReference>
<dbReference type="Proteomes" id="UP001500212">
    <property type="component" value="Unassembled WGS sequence"/>
</dbReference>
<keyword evidence="1 3" id="KW-0560">Oxidoreductase</keyword>
<evidence type="ECO:0000256" key="1">
    <source>
        <dbReference type="ARBA" id="ARBA00023002"/>
    </source>
</evidence>
<evidence type="ECO:0000256" key="2">
    <source>
        <dbReference type="PROSITE-ProRule" id="PRU10007"/>
    </source>
</evidence>
<dbReference type="Gene3D" id="3.40.309.10">
    <property type="entry name" value="Aldehyde Dehydrogenase, Chain A, domain 2"/>
    <property type="match status" value="1"/>
</dbReference>
<reference evidence="6" key="1">
    <citation type="journal article" date="2019" name="Int. J. Syst. Evol. Microbiol.">
        <title>The Global Catalogue of Microorganisms (GCM) 10K type strain sequencing project: providing services to taxonomists for standard genome sequencing and annotation.</title>
        <authorList>
            <consortium name="The Broad Institute Genomics Platform"/>
            <consortium name="The Broad Institute Genome Sequencing Center for Infectious Disease"/>
            <person name="Wu L."/>
            <person name="Ma J."/>
        </authorList>
    </citation>
    <scope>NUCLEOTIDE SEQUENCE [LARGE SCALE GENOMIC DNA]</scope>
    <source>
        <strain evidence="6">JCM 17938</strain>
    </source>
</reference>
<feature type="active site" evidence="2">
    <location>
        <position position="250"/>
    </location>
</feature>
<dbReference type="InterPro" id="IPR015590">
    <property type="entry name" value="Aldehyde_DH_dom"/>
</dbReference>
<dbReference type="InterPro" id="IPR016161">
    <property type="entry name" value="Ald_DH/histidinol_DH"/>
</dbReference>
<dbReference type="SUPFAM" id="SSF53720">
    <property type="entry name" value="ALDH-like"/>
    <property type="match status" value="1"/>
</dbReference>
<feature type="domain" description="Aldehyde dehydrogenase" evidence="4">
    <location>
        <begin position="20"/>
        <end position="476"/>
    </location>
</feature>
<accession>A0ABP8TBY5</accession>
<keyword evidence="6" id="KW-1185">Reference proteome</keyword>
<dbReference type="InterPro" id="IPR016163">
    <property type="entry name" value="Ald_DH_C"/>
</dbReference>
<dbReference type="Gene3D" id="3.40.605.10">
    <property type="entry name" value="Aldehyde Dehydrogenase, Chain A, domain 1"/>
    <property type="match status" value="1"/>
</dbReference>
<dbReference type="Pfam" id="PF00171">
    <property type="entry name" value="Aldedh"/>
    <property type="match status" value="1"/>
</dbReference>
<evidence type="ECO:0000256" key="3">
    <source>
        <dbReference type="RuleBase" id="RU003345"/>
    </source>
</evidence>
<organism evidence="5 6">
    <name type="scientific">Actinoallomurus liliacearum</name>
    <dbReference type="NCBI Taxonomy" id="1080073"/>
    <lineage>
        <taxon>Bacteria</taxon>
        <taxon>Bacillati</taxon>
        <taxon>Actinomycetota</taxon>
        <taxon>Actinomycetes</taxon>
        <taxon>Streptosporangiales</taxon>
        <taxon>Thermomonosporaceae</taxon>
        <taxon>Actinoallomurus</taxon>
    </lineage>
</organism>
<protein>
    <submittedName>
        <fullName evidence="5">Aldehyde dehydrogenase family protein</fullName>
    </submittedName>
</protein>
<dbReference type="EMBL" id="BAABHJ010000001">
    <property type="protein sequence ID" value="GAA4601679.1"/>
    <property type="molecule type" value="Genomic_DNA"/>
</dbReference>
<dbReference type="CDD" id="cd07109">
    <property type="entry name" value="ALDH_AAS00426"/>
    <property type="match status" value="1"/>
</dbReference>
<dbReference type="InterPro" id="IPR029510">
    <property type="entry name" value="Ald_DH_CS_GLU"/>
</dbReference>